<feature type="domain" description="Histidine kinase" evidence="9">
    <location>
        <begin position="456"/>
        <end position="671"/>
    </location>
</feature>
<feature type="transmembrane region" description="Helical" evidence="8">
    <location>
        <begin position="340"/>
        <end position="359"/>
    </location>
</feature>
<dbReference type="Pfam" id="PF07695">
    <property type="entry name" value="7TMR-DISM_7TM"/>
    <property type="match status" value="1"/>
</dbReference>
<evidence type="ECO:0000256" key="7">
    <source>
        <dbReference type="SAM" id="Coils"/>
    </source>
</evidence>
<dbReference type="InterPro" id="IPR036097">
    <property type="entry name" value="HisK_dim/P_sf"/>
</dbReference>
<evidence type="ECO:0000256" key="6">
    <source>
        <dbReference type="ARBA" id="ARBA00023012"/>
    </source>
</evidence>
<organism evidence="10 11">
    <name type="scientific">Xanthocytophaga flava</name>
    <dbReference type="NCBI Taxonomy" id="3048013"/>
    <lineage>
        <taxon>Bacteria</taxon>
        <taxon>Pseudomonadati</taxon>
        <taxon>Bacteroidota</taxon>
        <taxon>Cytophagia</taxon>
        <taxon>Cytophagales</taxon>
        <taxon>Rhodocytophagaceae</taxon>
        <taxon>Xanthocytophaga</taxon>
    </lineage>
</organism>
<evidence type="ECO:0000256" key="1">
    <source>
        <dbReference type="ARBA" id="ARBA00000085"/>
    </source>
</evidence>
<dbReference type="InterPro" id="IPR011622">
    <property type="entry name" value="7TMR_DISM_rcpt_extracell_dom2"/>
</dbReference>
<evidence type="ECO:0000256" key="4">
    <source>
        <dbReference type="ARBA" id="ARBA00022679"/>
    </source>
</evidence>
<dbReference type="PANTHER" id="PTHR43711">
    <property type="entry name" value="TWO-COMPONENT HISTIDINE KINASE"/>
    <property type="match status" value="1"/>
</dbReference>
<feature type="coiled-coil region" evidence="7">
    <location>
        <begin position="393"/>
        <end position="420"/>
    </location>
</feature>
<name>A0AAE3QN54_9BACT</name>
<dbReference type="InterPro" id="IPR011623">
    <property type="entry name" value="7TMR_DISM_rcpt_extracell_dom1"/>
</dbReference>
<evidence type="ECO:0000313" key="11">
    <source>
        <dbReference type="Proteomes" id="UP001241110"/>
    </source>
</evidence>
<dbReference type="InterPro" id="IPR005467">
    <property type="entry name" value="His_kinase_dom"/>
</dbReference>
<feature type="transmembrane region" description="Helical" evidence="8">
    <location>
        <begin position="371"/>
        <end position="391"/>
    </location>
</feature>
<evidence type="ECO:0000256" key="3">
    <source>
        <dbReference type="ARBA" id="ARBA00022553"/>
    </source>
</evidence>
<dbReference type="GO" id="GO:0000155">
    <property type="term" value="F:phosphorelay sensor kinase activity"/>
    <property type="evidence" value="ECO:0007669"/>
    <property type="project" value="InterPro"/>
</dbReference>
<dbReference type="InterPro" id="IPR004358">
    <property type="entry name" value="Sig_transdc_His_kin-like_C"/>
</dbReference>
<dbReference type="SUPFAM" id="SSF55874">
    <property type="entry name" value="ATPase domain of HSP90 chaperone/DNA topoisomerase II/histidine kinase"/>
    <property type="match status" value="1"/>
</dbReference>
<evidence type="ECO:0000256" key="8">
    <source>
        <dbReference type="SAM" id="Phobius"/>
    </source>
</evidence>
<dbReference type="Proteomes" id="UP001241110">
    <property type="component" value="Unassembled WGS sequence"/>
</dbReference>
<sequence length="684" mass="78332">MKYTAILFLITCGTWLFSFPVRSEVISPSVGVGRADSLYALTESSEIFVDATASLSFAQVQKTPFRSISPDILRKARWNDIIWLKVTVTNTEEVTSQWLLHTGKASFIDIYIQQPDGKLQHKKSGYYRKNAERDEIRGKENSANIQLRPGKTTLYIRYQNELKIGVAPRLLLQPVTSWNEFIIERNLYEGIAQGVLLVLFLYNFLLYFILKRTTYLYYSLYILSLSIFYINVYNLGKEILLGEFPRIFDYNWATLQIVVIFLLLFICNFLETKKKFPRKHRNMQWLITANLIWGISGAIYLFFSKDLGTIFLIHRYFNLIQFANIVVLLVLFWTSKIRLARLLVLGTLPVFLGGVWDVLFRNASDVTTVHINYFQVGAIIQLILFSLSIGFKMKEEERKRRRAQEKLIGQLQENQKLKDKIAVALERRVKERTQELLVANNDLSTLNREKARLISIIAHDLNSPLNALKGLLQIFENDLVSEEDLKQLIPEVSKDVNYIANLFNNLLVWARSQMEGTILQPKEIELQGIVNETIELLNSQAKKKHLQLKSLLTEPLTAYADEEMIKLVVRNLISNAIKFTPEGGTVTIDALCKGPFVEISVQDTGKGISEENQQKLFNNELFTLRGTHNEKGSGLGLILCKDFVERNGGEIWVESKVSQGSVFRFTVASSLSQQANQESPIELS</sequence>
<evidence type="ECO:0000259" key="9">
    <source>
        <dbReference type="PROSITE" id="PS50109"/>
    </source>
</evidence>
<dbReference type="InterPro" id="IPR003594">
    <property type="entry name" value="HATPase_dom"/>
</dbReference>
<dbReference type="AlphaFoldDB" id="A0AAE3QN54"/>
<keyword evidence="4" id="KW-0808">Transferase</keyword>
<dbReference type="CDD" id="cd00075">
    <property type="entry name" value="HATPase"/>
    <property type="match status" value="1"/>
</dbReference>
<dbReference type="PANTHER" id="PTHR43711:SF31">
    <property type="entry name" value="HISTIDINE KINASE"/>
    <property type="match status" value="1"/>
</dbReference>
<accession>A0AAE3QN54</accession>
<dbReference type="Gene3D" id="2.60.40.2380">
    <property type="match status" value="1"/>
</dbReference>
<dbReference type="Gene3D" id="3.30.565.10">
    <property type="entry name" value="Histidine kinase-like ATPase, C-terminal domain"/>
    <property type="match status" value="1"/>
</dbReference>
<dbReference type="PROSITE" id="PS50109">
    <property type="entry name" value="HIS_KIN"/>
    <property type="match status" value="1"/>
</dbReference>
<dbReference type="PRINTS" id="PR00344">
    <property type="entry name" value="BCTRLSENSOR"/>
</dbReference>
<feature type="transmembrane region" description="Helical" evidence="8">
    <location>
        <begin position="191"/>
        <end position="210"/>
    </location>
</feature>
<dbReference type="FunFam" id="3.30.565.10:FF:000006">
    <property type="entry name" value="Sensor histidine kinase WalK"/>
    <property type="match status" value="1"/>
</dbReference>
<feature type="transmembrane region" description="Helical" evidence="8">
    <location>
        <begin position="215"/>
        <end position="232"/>
    </location>
</feature>
<dbReference type="SMART" id="SM00388">
    <property type="entry name" value="HisKA"/>
    <property type="match status" value="1"/>
</dbReference>
<feature type="transmembrane region" description="Helical" evidence="8">
    <location>
        <begin position="315"/>
        <end position="333"/>
    </location>
</feature>
<keyword evidence="8" id="KW-0472">Membrane</keyword>
<feature type="transmembrane region" description="Helical" evidence="8">
    <location>
        <begin position="252"/>
        <end position="271"/>
    </location>
</feature>
<dbReference type="InterPro" id="IPR003661">
    <property type="entry name" value="HisK_dim/P_dom"/>
</dbReference>
<dbReference type="Pfam" id="PF07696">
    <property type="entry name" value="7TMR-DISMED2"/>
    <property type="match status" value="1"/>
</dbReference>
<dbReference type="InterPro" id="IPR036890">
    <property type="entry name" value="HATPase_C_sf"/>
</dbReference>
<dbReference type="Pfam" id="PF00512">
    <property type="entry name" value="HisKA"/>
    <property type="match status" value="1"/>
</dbReference>
<gene>
    <name evidence="10" type="ORF">QNI16_08315</name>
</gene>
<dbReference type="SMART" id="SM00387">
    <property type="entry name" value="HATPase_c"/>
    <property type="match status" value="1"/>
</dbReference>
<dbReference type="RefSeq" id="WP_313977201.1">
    <property type="nucleotide sequence ID" value="NZ_JASJOS010000003.1"/>
</dbReference>
<dbReference type="CDD" id="cd00082">
    <property type="entry name" value="HisKA"/>
    <property type="match status" value="1"/>
</dbReference>
<keyword evidence="8" id="KW-0812">Transmembrane</keyword>
<evidence type="ECO:0000256" key="5">
    <source>
        <dbReference type="ARBA" id="ARBA00022777"/>
    </source>
</evidence>
<keyword evidence="8" id="KW-1133">Transmembrane helix</keyword>
<feature type="transmembrane region" description="Helical" evidence="8">
    <location>
        <begin position="283"/>
        <end position="303"/>
    </location>
</feature>
<reference evidence="10" key="1">
    <citation type="submission" date="2023-05" db="EMBL/GenBank/DDBJ databases">
        <authorList>
            <person name="Zhang X."/>
        </authorList>
    </citation>
    <scope>NUCLEOTIDE SEQUENCE</scope>
    <source>
        <strain evidence="10">YF14B1</strain>
    </source>
</reference>
<comment type="catalytic activity">
    <reaction evidence="1">
        <text>ATP + protein L-histidine = ADP + protein N-phospho-L-histidine.</text>
        <dbReference type="EC" id="2.7.13.3"/>
    </reaction>
</comment>
<dbReference type="EC" id="2.7.13.3" evidence="2"/>
<evidence type="ECO:0000313" key="10">
    <source>
        <dbReference type="EMBL" id="MDJ1480485.1"/>
    </source>
</evidence>
<dbReference type="InterPro" id="IPR050736">
    <property type="entry name" value="Sensor_HK_Regulatory"/>
</dbReference>
<evidence type="ECO:0000256" key="2">
    <source>
        <dbReference type="ARBA" id="ARBA00012438"/>
    </source>
</evidence>
<keyword evidence="3" id="KW-0597">Phosphoprotein</keyword>
<dbReference type="Gene3D" id="1.10.287.130">
    <property type="match status" value="1"/>
</dbReference>
<keyword evidence="5 10" id="KW-0418">Kinase</keyword>
<comment type="caution">
    <text evidence="10">The sequence shown here is derived from an EMBL/GenBank/DDBJ whole genome shotgun (WGS) entry which is preliminary data.</text>
</comment>
<dbReference type="Pfam" id="PF02518">
    <property type="entry name" value="HATPase_c"/>
    <property type="match status" value="1"/>
</dbReference>
<keyword evidence="7" id="KW-0175">Coiled coil</keyword>
<keyword evidence="6" id="KW-0902">Two-component regulatory system</keyword>
<dbReference type="EMBL" id="JASJOS010000003">
    <property type="protein sequence ID" value="MDJ1480485.1"/>
    <property type="molecule type" value="Genomic_DNA"/>
</dbReference>
<proteinExistence type="predicted"/>
<protein>
    <recommendedName>
        <fullName evidence="2">histidine kinase</fullName>
        <ecNumber evidence="2">2.7.13.3</ecNumber>
    </recommendedName>
</protein>
<dbReference type="SUPFAM" id="SSF47384">
    <property type="entry name" value="Homodimeric domain of signal transducing histidine kinase"/>
    <property type="match status" value="1"/>
</dbReference>